<evidence type="ECO:0000256" key="1">
    <source>
        <dbReference type="ARBA" id="ARBA00004141"/>
    </source>
</evidence>
<dbReference type="Proteomes" id="UP001500213">
    <property type="component" value="Unassembled WGS sequence"/>
</dbReference>
<feature type="transmembrane region" description="Helical" evidence="7">
    <location>
        <begin position="352"/>
        <end position="373"/>
    </location>
</feature>
<feature type="transmembrane region" description="Helical" evidence="7">
    <location>
        <begin position="62"/>
        <end position="79"/>
    </location>
</feature>
<evidence type="ECO:0000256" key="3">
    <source>
        <dbReference type="ARBA" id="ARBA00022448"/>
    </source>
</evidence>
<evidence type="ECO:0000256" key="7">
    <source>
        <dbReference type="SAM" id="Phobius"/>
    </source>
</evidence>
<feature type="transmembrane region" description="Helical" evidence="7">
    <location>
        <begin position="86"/>
        <end position="105"/>
    </location>
</feature>
<evidence type="ECO:0000256" key="2">
    <source>
        <dbReference type="ARBA" id="ARBA00008821"/>
    </source>
</evidence>
<evidence type="ECO:0000256" key="5">
    <source>
        <dbReference type="ARBA" id="ARBA00022989"/>
    </source>
</evidence>
<dbReference type="RefSeq" id="WP_344773105.1">
    <property type="nucleotide sequence ID" value="NZ_BAABBX010000002.1"/>
</dbReference>
<feature type="transmembrane region" description="Helical" evidence="7">
    <location>
        <begin position="385"/>
        <end position="405"/>
    </location>
</feature>
<feature type="transmembrane region" description="Helical" evidence="7">
    <location>
        <begin position="323"/>
        <end position="346"/>
    </location>
</feature>
<keyword evidence="3" id="KW-0813">Transport</keyword>
<protein>
    <submittedName>
        <fullName evidence="8">Solute carrier family 23 protein</fullName>
    </submittedName>
</protein>
<feature type="transmembrane region" description="Helical" evidence="7">
    <location>
        <begin position="111"/>
        <end position="132"/>
    </location>
</feature>
<feature type="transmembrane region" description="Helical" evidence="7">
    <location>
        <begin position="246"/>
        <end position="264"/>
    </location>
</feature>
<evidence type="ECO:0000313" key="9">
    <source>
        <dbReference type="Proteomes" id="UP001500213"/>
    </source>
</evidence>
<comment type="subcellular location">
    <subcellularLocation>
        <location evidence="1">Membrane</location>
        <topology evidence="1">Multi-pass membrane protein</topology>
    </subcellularLocation>
</comment>
<comment type="similarity">
    <text evidence="2">Belongs to the nucleobase:cation symporter-2 (NCS2) (TC 2.A.40) family.</text>
</comment>
<evidence type="ECO:0000313" key="8">
    <source>
        <dbReference type="EMBL" id="GAA4183603.1"/>
    </source>
</evidence>
<dbReference type="InterPro" id="IPR006042">
    <property type="entry name" value="Xan_ur_permease"/>
</dbReference>
<proteinExistence type="inferred from homology"/>
<dbReference type="Pfam" id="PF00860">
    <property type="entry name" value="Xan_ur_permease"/>
    <property type="match status" value="1"/>
</dbReference>
<sequence length="435" mass="44858">MPQPRRLPWTLHADGRTIAPDAIVGPGERLSWPRTIGIGAQHVVAMFGATFLVPVLTGFPPATTLLFSGVGTLLFLLITKNRLPSYLGSSFAFLAPIAAAMGAKYQHLDHLPAALFGIVAVGVLLAIVGLLVMATGTAWIDALMPPVVAGAIVALIGFNLAPTAGSNFTQAPLTAGITLAAIILIAVLFRGLLGRLSIFLGVVVGWIAAAVQGQVDFSAVGTAAWFGLPRFHLPANPFDGSLPTWGLLPAFLPIVLALIAENVGHIRGVAAMSGHPELGRLTGRALFADGLSTVIAGMFGGSGTTTYGENIGTMAATRVYSTAAYWVAGVIAILLGLCPKIGAIIFSIPSGVLGGATVALYGLIGVIGIKIWIDNRVDFSRPRNQFTAAIALVIGIANIPLTLGAVQITGIAFGAIAAVVVYHVMTWVGTRRGTA</sequence>
<dbReference type="NCBIfam" id="TIGR00801">
    <property type="entry name" value="ncs2"/>
    <property type="match status" value="1"/>
</dbReference>
<organism evidence="8 9">
    <name type="scientific">Gryllotalpicola kribbensis</name>
    <dbReference type="NCBI Taxonomy" id="993084"/>
    <lineage>
        <taxon>Bacteria</taxon>
        <taxon>Bacillati</taxon>
        <taxon>Actinomycetota</taxon>
        <taxon>Actinomycetes</taxon>
        <taxon>Micrococcales</taxon>
        <taxon>Microbacteriaceae</taxon>
        <taxon>Gryllotalpicola</taxon>
    </lineage>
</organism>
<feature type="transmembrane region" description="Helical" evidence="7">
    <location>
        <begin position="200"/>
        <end position="226"/>
    </location>
</feature>
<keyword evidence="9" id="KW-1185">Reference proteome</keyword>
<keyword evidence="6 7" id="KW-0472">Membrane</keyword>
<keyword evidence="4 7" id="KW-0812">Transmembrane</keyword>
<gene>
    <name evidence="8" type="ORF">GCM10022288_03160</name>
</gene>
<feature type="transmembrane region" description="Helical" evidence="7">
    <location>
        <begin position="173"/>
        <end position="193"/>
    </location>
</feature>
<evidence type="ECO:0000256" key="6">
    <source>
        <dbReference type="ARBA" id="ARBA00023136"/>
    </source>
</evidence>
<accession>A0ABP8AGH9</accession>
<evidence type="ECO:0000256" key="4">
    <source>
        <dbReference type="ARBA" id="ARBA00022692"/>
    </source>
</evidence>
<name>A0ABP8AGH9_9MICO</name>
<feature type="transmembrane region" description="Helical" evidence="7">
    <location>
        <begin position="411"/>
        <end position="430"/>
    </location>
</feature>
<keyword evidence="5 7" id="KW-1133">Transmembrane helix</keyword>
<dbReference type="EMBL" id="BAABBX010000002">
    <property type="protein sequence ID" value="GAA4183603.1"/>
    <property type="molecule type" value="Genomic_DNA"/>
</dbReference>
<reference evidence="9" key="1">
    <citation type="journal article" date="2019" name="Int. J. Syst. Evol. Microbiol.">
        <title>The Global Catalogue of Microorganisms (GCM) 10K type strain sequencing project: providing services to taxonomists for standard genome sequencing and annotation.</title>
        <authorList>
            <consortium name="The Broad Institute Genomics Platform"/>
            <consortium name="The Broad Institute Genome Sequencing Center for Infectious Disease"/>
            <person name="Wu L."/>
            <person name="Ma J."/>
        </authorList>
    </citation>
    <scope>NUCLEOTIDE SEQUENCE [LARGE SCALE GENOMIC DNA]</scope>
    <source>
        <strain evidence="9">JCM 17593</strain>
    </source>
</reference>
<dbReference type="PANTHER" id="PTHR42810:SF2">
    <property type="entry name" value="PURINE PERMEASE C1399.01C-RELATED"/>
    <property type="match status" value="1"/>
</dbReference>
<comment type="caution">
    <text evidence="8">The sequence shown here is derived from an EMBL/GenBank/DDBJ whole genome shotgun (WGS) entry which is preliminary data.</text>
</comment>
<dbReference type="PANTHER" id="PTHR42810">
    <property type="entry name" value="PURINE PERMEASE C1399.01C-RELATED"/>
    <property type="match status" value="1"/>
</dbReference>
<dbReference type="InterPro" id="IPR006043">
    <property type="entry name" value="NCS2"/>
</dbReference>
<feature type="transmembrane region" description="Helical" evidence="7">
    <location>
        <begin position="139"/>
        <end position="161"/>
    </location>
</feature>